<dbReference type="EMBL" id="QUAC01000233">
    <property type="protein sequence ID" value="REK86925.1"/>
    <property type="molecule type" value="Genomic_DNA"/>
</dbReference>
<comment type="caution">
    <text evidence="2">The sequence shown here is derived from an EMBL/GenBank/DDBJ whole genome shotgun (WGS) entry which is preliminary data.</text>
</comment>
<protein>
    <submittedName>
        <fullName evidence="2">Uncharacterized protein</fullName>
    </submittedName>
</protein>
<feature type="region of interest" description="Disordered" evidence="1">
    <location>
        <begin position="114"/>
        <end position="168"/>
    </location>
</feature>
<keyword evidence="3" id="KW-1185">Reference proteome</keyword>
<dbReference type="RefSeq" id="WP_128510233.1">
    <property type="nucleotide sequence ID" value="NZ_QUAC01000233.1"/>
</dbReference>
<gene>
    <name evidence="2" type="ORF">DY245_29375</name>
</gene>
<evidence type="ECO:0000313" key="2">
    <source>
        <dbReference type="EMBL" id="REK86925.1"/>
    </source>
</evidence>
<evidence type="ECO:0000313" key="3">
    <source>
        <dbReference type="Proteomes" id="UP000262477"/>
    </source>
</evidence>
<dbReference type="AlphaFoldDB" id="A0A371PWT1"/>
<feature type="compositionally biased region" description="Polar residues" evidence="1">
    <location>
        <begin position="135"/>
        <end position="159"/>
    </location>
</feature>
<reference evidence="2 3" key="1">
    <citation type="submission" date="2018-08" db="EMBL/GenBank/DDBJ databases">
        <title>Streptomyces NEAU-D10 sp. nov., a novel Actinomycete isolated from soil.</title>
        <authorList>
            <person name="Jin L."/>
        </authorList>
    </citation>
    <scope>NUCLEOTIDE SEQUENCE [LARGE SCALE GENOMIC DNA]</scope>
    <source>
        <strain evidence="2 3">NEAU-D10</strain>
    </source>
</reference>
<evidence type="ECO:0000256" key="1">
    <source>
        <dbReference type="SAM" id="MobiDB-lite"/>
    </source>
</evidence>
<name>A0A371PWT1_STRIH</name>
<organism evidence="2 3">
    <name type="scientific">Streptomyces inhibens</name>
    <dbReference type="NCBI Taxonomy" id="2293571"/>
    <lineage>
        <taxon>Bacteria</taxon>
        <taxon>Bacillati</taxon>
        <taxon>Actinomycetota</taxon>
        <taxon>Actinomycetes</taxon>
        <taxon>Kitasatosporales</taxon>
        <taxon>Streptomycetaceae</taxon>
        <taxon>Streptomyces</taxon>
    </lineage>
</organism>
<sequence>MPDTSDLTAADAMIRAAWGHPVDELYDYLREGSAHDPALVAVLRIRTALVIDDSDVAVRRERIHSLTRKGHVPLHHDLQQLGSSSAELRQAHAANHARLHAIRSVIDASPEGPLAQGLTRSLDRSAAVRAKPTRARSSTPAPVPPTDSQNAGHTASAGTCNEVRPPRR</sequence>
<dbReference type="OrthoDB" id="4216210at2"/>
<dbReference type="Proteomes" id="UP000262477">
    <property type="component" value="Unassembled WGS sequence"/>
</dbReference>
<proteinExistence type="predicted"/>
<accession>A0A371PWT1</accession>